<feature type="repeat" description="PPR" evidence="4">
    <location>
        <begin position="385"/>
        <end position="419"/>
    </location>
</feature>
<dbReference type="FunFam" id="3.30.450.60:FF:000017">
    <property type="entry name" value="SNARE-like superfamily protein"/>
    <property type="match status" value="1"/>
</dbReference>
<feature type="region of interest" description="Disordered" evidence="5">
    <location>
        <begin position="731"/>
        <end position="754"/>
    </location>
</feature>
<reference evidence="7" key="2">
    <citation type="submission" date="2015-03" db="UniProtKB">
        <authorList>
            <consortium name="EnsemblPlants"/>
        </authorList>
    </citation>
    <scope>IDENTIFICATION</scope>
</reference>
<evidence type="ECO:0000259" key="6">
    <source>
        <dbReference type="PROSITE" id="PS50828"/>
    </source>
</evidence>
<sequence>MAPLPAAAAAPAFLFLSPPGKLPGGKPRLKPSCAASTSSSSSSSSSSPSLAEQLEPLSRRLLHGKPTPTQHAPEPTWVNPSKPKPTVLSLRRHRRRSPSSHPSSAPLQPLLRAIRALPDAADLAPTLHDFFPPPSPPSTSDALLLLNYLHPSWRKSLSLLCWLRALPDGAFPLDTIVFNVALKSLRAARQWPQAERLALDMLASGVPLDNITYSTLITAARRCRQFDKAVEWFERMYASDGVLPDEVTYSAILDVYAQLGMKEEVLALFDRARGSGWKPDHVAFAVLAKMFGEAGDYDGIQFVFKEMREVGIKPNIFVYNALLEALGKTGKPGLARSLFEEMTAEGVEPNARTLTALAKIYGRARWGRDALQLWEQMREKKLPADNILCNTLLSMCADVGLVGEAEQLFSEMKDPDLGDVPKPDKWSYTAMINIYGSSGDADRALQLFAEMVESGIEPNIMSYTIVIQCLGKAGRIQEAVDVLEAGMAKGLKPDDRLCGCLLSVVALSSGDETEVILACLEKVRSNLVKLIRMLGDARVGVEDLRVELKGILNSAAPEVRRPYCNCLIDICRNHGYPSERAVELFCLARHYGLYSKIHTRKEEEWSLDLRSLSVGAAKTAFDDWMKTIREHEEEEEALPQTFSVYTGSSTHKFAQGLATAVASHLEQVGAPFRASDSQLGSFISSRDDLLSWLHTTMSSPDVAMHDGPCSPNHSSSSSEGFFFRNPNRSIEQGTGQGRIVAGEEERERERDQRGRRRDKMILAVLFSNSDGNILIERFHGVPAEERLHWRSFLVKLGADNLKGAKNEELLVASHKSVSIVYTMIGDVCLYIVGKDEYDELALAEVIFAITSAVKDVCGKPPTERLFLDKYGRICLCLDEIVWKGLLENTEKDRVRRLIRLKPPVEP</sequence>
<dbReference type="GO" id="GO:0009570">
    <property type="term" value="C:chloroplast stroma"/>
    <property type="evidence" value="ECO:0007669"/>
    <property type="project" value="TreeGrafter"/>
</dbReference>
<dbReference type="Gramene" id="OBART03G41550.3">
    <property type="protein sequence ID" value="OBART03G41550.3"/>
    <property type="gene ID" value="OBART03G41550"/>
</dbReference>
<feature type="domain" description="Smr" evidence="6">
    <location>
        <begin position="607"/>
        <end position="683"/>
    </location>
</feature>
<feature type="compositionally biased region" description="Low complexity" evidence="5">
    <location>
        <begin position="99"/>
        <end position="108"/>
    </location>
</feature>
<keyword evidence="8" id="KW-1185">Reference proteome</keyword>
<feature type="repeat" description="PPR" evidence="4">
    <location>
        <begin position="315"/>
        <end position="349"/>
    </location>
</feature>
<feature type="compositionally biased region" description="Low complexity" evidence="5">
    <location>
        <begin position="1"/>
        <end position="49"/>
    </location>
</feature>
<evidence type="ECO:0000256" key="4">
    <source>
        <dbReference type="PROSITE-ProRule" id="PRU00708"/>
    </source>
</evidence>
<dbReference type="GO" id="GO:0003729">
    <property type="term" value="F:mRNA binding"/>
    <property type="evidence" value="ECO:0007669"/>
    <property type="project" value="TreeGrafter"/>
</dbReference>
<evidence type="ECO:0000313" key="8">
    <source>
        <dbReference type="Proteomes" id="UP000026960"/>
    </source>
</evidence>
<organism evidence="7">
    <name type="scientific">Oryza barthii</name>
    <dbReference type="NCBI Taxonomy" id="65489"/>
    <lineage>
        <taxon>Eukaryota</taxon>
        <taxon>Viridiplantae</taxon>
        <taxon>Streptophyta</taxon>
        <taxon>Embryophyta</taxon>
        <taxon>Tracheophyta</taxon>
        <taxon>Spermatophyta</taxon>
        <taxon>Magnoliopsida</taxon>
        <taxon>Liliopsida</taxon>
        <taxon>Poales</taxon>
        <taxon>Poaceae</taxon>
        <taxon>BOP clade</taxon>
        <taxon>Oryzoideae</taxon>
        <taxon>Oryzeae</taxon>
        <taxon>Oryzinae</taxon>
        <taxon>Oryza</taxon>
    </lineage>
</organism>
<dbReference type="SUPFAM" id="SSF64356">
    <property type="entry name" value="SNARE-like"/>
    <property type="match status" value="1"/>
</dbReference>
<dbReference type="eggNOG" id="KOG4197">
    <property type="taxonomic scope" value="Eukaryota"/>
</dbReference>
<dbReference type="PROSITE" id="PS50828">
    <property type="entry name" value="SMR"/>
    <property type="match status" value="1"/>
</dbReference>
<dbReference type="SUPFAM" id="SSF81901">
    <property type="entry name" value="HCP-like"/>
    <property type="match status" value="1"/>
</dbReference>
<evidence type="ECO:0000256" key="2">
    <source>
        <dbReference type="ARBA" id="ARBA00022737"/>
    </source>
</evidence>
<dbReference type="PANTHER" id="PTHR47447">
    <property type="entry name" value="OS03G0856100 PROTEIN"/>
    <property type="match status" value="1"/>
</dbReference>
<dbReference type="PANTHER" id="PTHR47447:SF3">
    <property type="entry name" value="OS03G0856100 PROTEIN"/>
    <property type="match status" value="1"/>
</dbReference>
<dbReference type="HOGENOM" id="CLU_018319_0_0_1"/>
<evidence type="ECO:0000256" key="3">
    <source>
        <dbReference type="ARBA" id="ARBA00022946"/>
    </source>
</evidence>
<name>A0A0D3FRK3_9ORYZ</name>
<feature type="repeat" description="PPR" evidence="4">
    <location>
        <begin position="209"/>
        <end position="244"/>
    </location>
</feature>
<dbReference type="Gene3D" id="3.30.450.60">
    <property type="match status" value="1"/>
</dbReference>
<evidence type="ECO:0000313" key="7">
    <source>
        <dbReference type="EnsemblPlants" id="OBART03G41550.3"/>
    </source>
</evidence>
<dbReference type="AlphaFoldDB" id="A0A0D3FRK3"/>
<feature type="repeat" description="PPR" evidence="4">
    <location>
        <begin position="280"/>
        <end position="314"/>
    </location>
</feature>
<proteinExistence type="inferred from homology"/>
<dbReference type="InterPro" id="IPR033443">
    <property type="entry name" value="PROP1-like_PPR_dom"/>
</dbReference>
<dbReference type="Pfam" id="PF17177">
    <property type="entry name" value="PPR_long"/>
    <property type="match status" value="1"/>
</dbReference>
<protein>
    <recommendedName>
        <fullName evidence="6">Smr domain-containing protein</fullName>
    </recommendedName>
</protein>
<dbReference type="EnsemblPlants" id="OBART03G41550.3">
    <property type="protein sequence ID" value="OBART03G41550.3"/>
    <property type="gene ID" value="OBART03G41550"/>
</dbReference>
<dbReference type="Pfam" id="PF13041">
    <property type="entry name" value="PPR_2"/>
    <property type="match status" value="1"/>
</dbReference>
<dbReference type="GO" id="GO:0042134">
    <property type="term" value="F:rRNA primary transcript binding"/>
    <property type="evidence" value="ECO:0007669"/>
    <property type="project" value="TreeGrafter"/>
</dbReference>
<dbReference type="STRING" id="65489.A0A0D3FRK3"/>
<evidence type="ECO:0000256" key="5">
    <source>
        <dbReference type="SAM" id="MobiDB-lite"/>
    </source>
</evidence>
<dbReference type="Gramene" id="OBART03G41550.1">
    <property type="protein sequence ID" value="OBART03G41550.1"/>
    <property type="gene ID" value="OBART03G41550"/>
</dbReference>
<accession>A0A0D3FRK3</accession>
<dbReference type="InterPro" id="IPR011012">
    <property type="entry name" value="Longin-like_dom_sf"/>
</dbReference>
<dbReference type="SMART" id="SM00463">
    <property type="entry name" value="SMR"/>
    <property type="match status" value="1"/>
</dbReference>
<feature type="repeat" description="PPR" evidence="4">
    <location>
        <begin position="459"/>
        <end position="493"/>
    </location>
</feature>
<keyword evidence="3" id="KW-0809">Transit peptide</keyword>
<dbReference type="Gene3D" id="1.25.40.10">
    <property type="entry name" value="Tetratricopeptide repeat domain"/>
    <property type="match status" value="3"/>
</dbReference>
<evidence type="ECO:0000256" key="1">
    <source>
        <dbReference type="ARBA" id="ARBA00007626"/>
    </source>
</evidence>
<feature type="repeat" description="PPR" evidence="4">
    <location>
        <begin position="424"/>
        <end position="458"/>
    </location>
</feature>
<dbReference type="InterPro" id="IPR011990">
    <property type="entry name" value="TPR-like_helical_dom_sf"/>
</dbReference>
<feature type="compositionally biased region" description="Basic and acidic residues" evidence="5">
    <location>
        <begin position="741"/>
        <end position="752"/>
    </location>
</feature>
<dbReference type="EnsemblPlants" id="OBART03G41550.1">
    <property type="protein sequence ID" value="OBART03G41550.1"/>
    <property type="gene ID" value="OBART03G41550"/>
</dbReference>
<feature type="region of interest" description="Disordered" evidence="5">
    <location>
        <begin position="1"/>
        <end position="108"/>
    </location>
</feature>
<feature type="repeat" description="PPR" evidence="4">
    <location>
        <begin position="350"/>
        <end position="384"/>
    </location>
</feature>
<feature type="repeat" description="PPR" evidence="4">
    <location>
        <begin position="245"/>
        <end position="279"/>
    </location>
</feature>
<dbReference type="NCBIfam" id="TIGR00756">
    <property type="entry name" value="PPR"/>
    <property type="match status" value="7"/>
</dbReference>
<dbReference type="Proteomes" id="UP000026960">
    <property type="component" value="Chromosome 3"/>
</dbReference>
<comment type="similarity">
    <text evidence="1">Belongs to the PPR family. P subfamily.</text>
</comment>
<reference evidence="7" key="1">
    <citation type="journal article" date="2009" name="Rice">
        <title>De Novo Next Generation Sequencing of Plant Genomes.</title>
        <authorList>
            <person name="Rounsley S."/>
            <person name="Marri P.R."/>
            <person name="Yu Y."/>
            <person name="He R."/>
            <person name="Sisneros N."/>
            <person name="Goicoechea J.L."/>
            <person name="Lee S.J."/>
            <person name="Angelova A."/>
            <person name="Kudrna D."/>
            <person name="Luo M."/>
            <person name="Affourtit J."/>
            <person name="Desany B."/>
            <person name="Knight J."/>
            <person name="Niazi F."/>
            <person name="Egholm M."/>
            <person name="Wing R.A."/>
        </authorList>
    </citation>
    <scope>NUCLEOTIDE SEQUENCE [LARGE SCALE GENOMIC DNA]</scope>
    <source>
        <strain evidence="7">IRGC 105608</strain>
    </source>
</reference>
<dbReference type="InterPro" id="IPR002885">
    <property type="entry name" value="PPR_rpt"/>
</dbReference>
<dbReference type="InterPro" id="IPR002625">
    <property type="entry name" value="Smr_dom"/>
</dbReference>
<dbReference type="PaxDb" id="65489-OBART03G41550.1"/>
<dbReference type="PROSITE" id="PS51375">
    <property type="entry name" value="PPR"/>
    <property type="match status" value="8"/>
</dbReference>
<dbReference type="GO" id="GO:0045727">
    <property type="term" value="P:positive regulation of translation"/>
    <property type="evidence" value="ECO:0007669"/>
    <property type="project" value="TreeGrafter"/>
</dbReference>
<dbReference type="Pfam" id="PF13812">
    <property type="entry name" value="PPR_3"/>
    <property type="match status" value="1"/>
</dbReference>
<keyword evidence="2" id="KW-0677">Repeat</keyword>